<reference evidence="2 3" key="1">
    <citation type="journal article" date="2019" name="New Phytol.">
        <title>Comparative genomics reveals unique wood-decay strategies and fruiting body development in the Schizophyllaceae.</title>
        <authorList>
            <person name="Almasi E."/>
            <person name="Sahu N."/>
            <person name="Krizsan K."/>
            <person name="Balint B."/>
            <person name="Kovacs G.M."/>
            <person name="Kiss B."/>
            <person name="Cseklye J."/>
            <person name="Drula E."/>
            <person name="Henrissat B."/>
            <person name="Nagy I."/>
            <person name="Chovatia M."/>
            <person name="Adam C."/>
            <person name="LaButti K."/>
            <person name="Lipzen A."/>
            <person name="Riley R."/>
            <person name="Grigoriev I.V."/>
            <person name="Nagy L.G."/>
        </authorList>
    </citation>
    <scope>NUCLEOTIDE SEQUENCE [LARGE SCALE GENOMIC DNA]</scope>
    <source>
        <strain evidence="2 3">NL-1724</strain>
    </source>
</reference>
<keyword evidence="3" id="KW-1185">Reference proteome</keyword>
<protein>
    <submittedName>
        <fullName evidence="2">Uncharacterized protein</fullName>
    </submittedName>
</protein>
<dbReference type="Proteomes" id="UP000320762">
    <property type="component" value="Unassembled WGS sequence"/>
</dbReference>
<sequence length="117" mass="13030">MCVLCTSDDCPIYMLLHEVTLQGMTYDELLDACRDEEERWKKASAGIVALNKARTRWSDIYTEMFEGDDSTEEKAEAELRAEEVYADTDSEDDGFAAAGGNVQAGKDSGEEADRDDE</sequence>
<evidence type="ECO:0000313" key="3">
    <source>
        <dbReference type="Proteomes" id="UP000320762"/>
    </source>
</evidence>
<feature type="region of interest" description="Disordered" evidence="1">
    <location>
        <begin position="85"/>
        <end position="117"/>
    </location>
</feature>
<dbReference type="AlphaFoldDB" id="A0A550BVE5"/>
<proteinExistence type="predicted"/>
<gene>
    <name evidence="2" type="ORF">BD626DRAFT_575666</name>
</gene>
<accession>A0A550BVE5</accession>
<comment type="caution">
    <text evidence="2">The sequence shown here is derived from an EMBL/GenBank/DDBJ whole genome shotgun (WGS) entry which is preliminary data.</text>
</comment>
<feature type="compositionally biased region" description="Acidic residues" evidence="1">
    <location>
        <begin position="85"/>
        <end position="94"/>
    </location>
</feature>
<organism evidence="2 3">
    <name type="scientific">Schizophyllum amplum</name>
    <dbReference type="NCBI Taxonomy" id="97359"/>
    <lineage>
        <taxon>Eukaryota</taxon>
        <taxon>Fungi</taxon>
        <taxon>Dikarya</taxon>
        <taxon>Basidiomycota</taxon>
        <taxon>Agaricomycotina</taxon>
        <taxon>Agaricomycetes</taxon>
        <taxon>Agaricomycetidae</taxon>
        <taxon>Agaricales</taxon>
        <taxon>Schizophyllaceae</taxon>
        <taxon>Schizophyllum</taxon>
    </lineage>
</organism>
<evidence type="ECO:0000313" key="2">
    <source>
        <dbReference type="EMBL" id="TRM56520.1"/>
    </source>
</evidence>
<dbReference type="EMBL" id="VDMD01000068">
    <property type="protein sequence ID" value="TRM56520.1"/>
    <property type="molecule type" value="Genomic_DNA"/>
</dbReference>
<evidence type="ECO:0000256" key="1">
    <source>
        <dbReference type="SAM" id="MobiDB-lite"/>
    </source>
</evidence>
<name>A0A550BVE5_9AGAR</name>